<organism evidence="4 5">
    <name type="scientific">Lysinibacillus fusiformis</name>
    <dbReference type="NCBI Taxonomy" id="28031"/>
    <lineage>
        <taxon>Bacteria</taxon>
        <taxon>Bacillati</taxon>
        <taxon>Bacillota</taxon>
        <taxon>Bacilli</taxon>
        <taxon>Bacillales</taxon>
        <taxon>Bacillaceae</taxon>
        <taxon>Lysinibacillus</taxon>
    </lineage>
</organism>
<comment type="caution">
    <text evidence="4">The sequence shown here is derived from an EMBL/GenBank/DDBJ whole genome shotgun (WGS) entry which is preliminary data.</text>
</comment>
<dbReference type="GO" id="GO:0016020">
    <property type="term" value="C:membrane"/>
    <property type="evidence" value="ECO:0007669"/>
    <property type="project" value="UniProtKB-SubCell"/>
</dbReference>
<comment type="subcellular location">
    <subcellularLocation>
        <location evidence="1">Membrane</location>
    </subcellularLocation>
</comment>
<evidence type="ECO:0000313" key="4">
    <source>
        <dbReference type="EMBL" id="PKU51336.1"/>
    </source>
</evidence>
<gene>
    <name evidence="4" type="ORF">CRI88_11500</name>
</gene>
<evidence type="ECO:0000256" key="2">
    <source>
        <dbReference type="ARBA" id="ARBA00023136"/>
    </source>
</evidence>
<dbReference type="Gene3D" id="3.40.710.10">
    <property type="entry name" value="DD-peptidase/beta-lactamase superfamily"/>
    <property type="match status" value="1"/>
</dbReference>
<dbReference type="PANTHER" id="PTHR46825">
    <property type="entry name" value="D-ALANYL-D-ALANINE-CARBOXYPEPTIDASE/ENDOPEPTIDASE AMPH"/>
    <property type="match status" value="1"/>
</dbReference>
<feature type="domain" description="Beta-lactamase-related" evidence="3">
    <location>
        <begin position="18"/>
        <end position="320"/>
    </location>
</feature>
<protein>
    <submittedName>
        <fullName evidence="4">Penicillin-binding protein</fullName>
    </submittedName>
</protein>
<evidence type="ECO:0000256" key="1">
    <source>
        <dbReference type="ARBA" id="ARBA00004370"/>
    </source>
</evidence>
<reference evidence="4 5" key="1">
    <citation type="submission" date="2017-10" db="EMBL/GenBank/DDBJ databases">
        <title>Draft genome of Lysinibacillus fusiformis strain Juneja, a laboratory-derived pathogen of Drosophila melanogaster.</title>
        <authorList>
            <person name="Smith B.R."/>
            <person name="Unckless R.L."/>
        </authorList>
    </citation>
    <scope>NUCLEOTIDE SEQUENCE [LARGE SCALE GENOMIC DNA]</scope>
    <source>
        <strain evidence="4 5">Juneja</strain>
    </source>
</reference>
<proteinExistence type="predicted"/>
<dbReference type="PANTHER" id="PTHR46825:SF11">
    <property type="entry name" value="PENICILLIN-BINDING PROTEIN 4"/>
    <property type="match status" value="1"/>
</dbReference>
<dbReference type="Proteomes" id="UP000234956">
    <property type="component" value="Unassembled WGS sequence"/>
</dbReference>
<keyword evidence="2" id="KW-0472">Membrane</keyword>
<dbReference type="InterPro" id="IPR001466">
    <property type="entry name" value="Beta-lactam-related"/>
</dbReference>
<dbReference type="Pfam" id="PF00144">
    <property type="entry name" value="Beta-lactamase"/>
    <property type="match status" value="1"/>
</dbReference>
<evidence type="ECO:0000259" key="3">
    <source>
        <dbReference type="Pfam" id="PF00144"/>
    </source>
</evidence>
<dbReference type="InterPro" id="IPR012338">
    <property type="entry name" value="Beta-lactam/transpept-like"/>
</dbReference>
<evidence type="ECO:0000313" key="5">
    <source>
        <dbReference type="Proteomes" id="UP000234956"/>
    </source>
</evidence>
<dbReference type="InterPro" id="IPR050491">
    <property type="entry name" value="AmpC-like"/>
</dbReference>
<dbReference type="EMBL" id="PDFK01000003">
    <property type="protein sequence ID" value="PKU51336.1"/>
    <property type="molecule type" value="Genomic_DNA"/>
</dbReference>
<dbReference type="RefSeq" id="WP_101966639.1">
    <property type="nucleotide sequence ID" value="NZ_PDFK01000003.1"/>
</dbReference>
<dbReference type="SUPFAM" id="SSF56601">
    <property type="entry name" value="beta-lactamase/transpeptidase-like"/>
    <property type="match status" value="1"/>
</dbReference>
<name>A0A2I0UZ84_9BACI</name>
<sequence>MHTKLQNIIVDIQQNLDFSGTILVENQEKAALVNQSFGYANRSEQIENNTKTRFGIASGCKLFTAIAICQLIEKGRLSLDSKVSDCLNHHFKHLDEQITIEHLLTHTSGIADYFDEEEMENFEELWVENPMYQLRTLCDFLPLFQDRPMKYRVGERFHYNNAGYILLGLVVEHISGMNFSDYIQKNVFEPANMKESGYFSLDSLPSNTAIGYIDNPNGTWKTNIYSLPVKGGSDGGAFVTAKDMSKLWHALMNFDLLSEAVTKQLLTPHVEMNESDSYGYGVWIKKNSEQSILKYHVMGYDPGVCFHSAYYPDCSTKVVVCSNKSSGAMNIMKGIEAALLSAQTL</sequence>
<accession>A0A2I0UZ84</accession>
<dbReference type="AlphaFoldDB" id="A0A2I0UZ84"/>